<feature type="domain" description="HNH nuclease" evidence="1">
    <location>
        <begin position="17"/>
        <end position="68"/>
    </location>
</feature>
<name>J8BGC6_BACCE</name>
<dbReference type="AlphaFoldDB" id="J8BGC6"/>
<dbReference type="CDD" id="cd00085">
    <property type="entry name" value="HNHc"/>
    <property type="match status" value="1"/>
</dbReference>
<dbReference type="Proteomes" id="UP000006997">
    <property type="component" value="Unassembled WGS sequence"/>
</dbReference>
<dbReference type="EMBL" id="AHEN01000051">
    <property type="protein sequence ID" value="EJQ92968.1"/>
    <property type="molecule type" value="Genomic_DNA"/>
</dbReference>
<sequence length="111" mass="13144">MQRFYMNHRTVEYNDNRISKFVAQYGKYAITKQELGLIGWHCHHKVPLEFDGKDDYENLVIVLEDIHVAIHHDDSERAKSILAKYEIGKEKEKLFDKLRILANRTPIFSLV</sequence>
<dbReference type="SMART" id="SM00507">
    <property type="entry name" value="HNHc"/>
    <property type="match status" value="1"/>
</dbReference>
<evidence type="ECO:0000313" key="2">
    <source>
        <dbReference type="EMBL" id="EJQ92968.1"/>
    </source>
</evidence>
<reference evidence="2 3" key="1">
    <citation type="submission" date="2012-04" db="EMBL/GenBank/DDBJ databases">
        <title>The Genome Sequence of Bacillus cereus MC67.</title>
        <authorList>
            <consortium name="The Broad Institute Genome Sequencing Platform"/>
            <consortium name="The Broad Institute Genome Sequencing Center for Infectious Disease"/>
            <person name="Feldgarden M."/>
            <person name="Van der Auwera G.A."/>
            <person name="Mahillon J."/>
            <person name="Duprez V."/>
            <person name="Timmery S."/>
            <person name="Mattelet C."/>
            <person name="Dierick K."/>
            <person name="Sun M."/>
            <person name="Yu Z."/>
            <person name="Zhu L."/>
            <person name="Hu X."/>
            <person name="Shank E.B."/>
            <person name="Swiecicka I."/>
            <person name="Hansen B.M."/>
            <person name="Andrup L."/>
            <person name="Young S.K."/>
            <person name="Zeng Q."/>
            <person name="Gargeya S."/>
            <person name="Fitzgerald M."/>
            <person name="Haas B."/>
            <person name="Abouelleil A."/>
            <person name="Alvarado L."/>
            <person name="Arachchi H.M."/>
            <person name="Berlin A."/>
            <person name="Chapman S.B."/>
            <person name="Goldberg J."/>
            <person name="Griggs A."/>
            <person name="Gujja S."/>
            <person name="Hansen M."/>
            <person name="Howarth C."/>
            <person name="Imamovic A."/>
            <person name="Larimer J."/>
            <person name="McCowen C."/>
            <person name="Montmayeur A."/>
            <person name="Murphy C."/>
            <person name="Neiman D."/>
            <person name="Pearson M."/>
            <person name="Priest M."/>
            <person name="Roberts A."/>
            <person name="Saif S."/>
            <person name="Shea T."/>
            <person name="Sisk P."/>
            <person name="Sykes S."/>
            <person name="Wortman J."/>
            <person name="Nusbaum C."/>
            <person name="Birren B."/>
        </authorList>
    </citation>
    <scope>NUCLEOTIDE SEQUENCE [LARGE SCALE GENOMIC DNA]</scope>
    <source>
        <strain evidence="2 3">MC67</strain>
    </source>
</reference>
<proteinExistence type="predicted"/>
<accession>J8BGC6</accession>
<organism evidence="2 3">
    <name type="scientific">Bacillus cereus MC67</name>
    <dbReference type="NCBI Taxonomy" id="1053219"/>
    <lineage>
        <taxon>Bacteria</taxon>
        <taxon>Bacillati</taxon>
        <taxon>Bacillota</taxon>
        <taxon>Bacilli</taxon>
        <taxon>Bacillales</taxon>
        <taxon>Bacillaceae</taxon>
        <taxon>Bacillus</taxon>
        <taxon>Bacillus cereus group</taxon>
    </lineage>
</organism>
<dbReference type="InterPro" id="IPR003615">
    <property type="entry name" value="HNH_nuc"/>
</dbReference>
<dbReference type="HOGENOM" id="CLU_013584_14_2_9"/>
<evidence type="ECO:0000313" key="3">
    <source>
        <dbReference type="Proteomes" id="UP000006997"/>
    </source>
</evidence>
<comment type="caution">
    <text evidence="2">The sequence shown here is derived from an EMBL/GenBank/DDBJ whole genome shotgun (WGS) entry which is preliminary data.</text>
</comment>
<gene>
    <name evidence="2" type="ORF">II3_05422</name>
</gene>
<protein>
    <recommendedName>
        <fullName evidence="1">HNH nuclease domain-containing protein</fullName>
    </recommendedName>
</protein>
<evidence type="ECO:0000259" key="1">
    <source>
        <dbReference type="SMART" id="SM00507"/>
    </source>
</evidence>
<dbReference type="PATRIC" id="fig|1053219.3.peg.5554"/>